<keyword evidence="4" id="KW-1185">Reference proteome</keyword>
<dbReference type="Gene3D" id="1.10.730.20">
    <property type="match status" value="1"/>
</dbReference>
<organism evidence="3 4">
    <name type="scientific">Monoraphidium neglectum</name>
    <dbReference type="NCBI Taxonomy" id="145388"/>
    <lineage>
        <taxon>Eukaryota</taxon>
        <taxon>Viridiplantae</taxon>
        <taxon>Chlorophyta</taxon>
        <taxon>core chlorophytes</taxon>
        <taxon>Chlorophyceae</taxon>
        <taxon>CS clade</taxon>
        <taxon>Sphaeropleales</taxon>
        <taxon>Selenastraceae</taxon>
        <taxon>Monoraphidium</taxon>
    </lineage>
</organism>
<feature type="domain" description="Zinc finger FPG/IleRS-type" evidence="2">
    <location>
        <begin position="176"/>
        <end position="206"/>
    </location>
</feature>
<dbReference type="PANTHER" id="PTHR42765:SF1">
    <property type="entry name" value="ISOLEUCINE--TRNA LIGASE, MITOCHONDRIAL"/>
    <property type="match status" value="1"/>
</dbReference>
<dbReference type="InterPro" id="IPR050081">
    <property type="entry name" value="Ile-tRNA_ligase"/>
</dbReference>
<dbReference type="GO" id="GO:0005524">
    <property type="term" value="F:ATP binding"/>
    <property type="evidence" value="ECO:0007669"/>
    <property type="project" value="InterPro"/>
</dbReference>
<dbReference type="EMBL" id="KK103601">
    <property type="protein sequence ID" value="KIY95268.1"/>
    <property type="molecule type" value="Genomic_DNA"/>
</dbReference>
<reference evidence="3 4" key="1">
    <citation type="journal article" date="2013" name="BMC Genomics">
        <title>Reconstruction of the lipid metabolism for the microalga Monoraphidium neglectum from its genome sequence reveals characteristics suitable for biofuel production.</title>
        <authorList>
            <person name="Bogen C."/>
            <person name="Al-Dilaimi A."/>
            <person name="Albersmeier A."/>
            <person name="Wichmann J."/>
            <person name="Grundmann M."/>
            <person name="Rupp O."/>
            <person name="Lauersen K.J."/>
            <person name="Blifernez-Klassen O."/>
            <person name="Kalinowski J."/>
            <person name="Goesmann A."/>
            <person name="Mussgnug J.H."/>
            <person name="Kruse O."/>
        </authorList>
    </citation>
    <scope>NUCLEOTIDE SEQUENCE [LARGE SCALE GENOMIC DNA]</scope>
    <source>
        <strain evidence="3 4">SAG 48.87</strain>
    </source>
</reference>
<evidence type="ECO:0000313" key="3">
    <source>
        <dbReference type="EMBL" id="KIY95268.1"/>
    </source>
</evidence>
<protein>
    <recommendedName>
        <fullName evidence="2">Zinc finger FPG/IleRS-type domain-containing protein</fullName>
    </recommendedName>
</protein>
<dbReference type="AlphaFoldDB" id="A0A0D2KHJ5"/>
<dbReference type="Proteomes" id="UP000054498">
    <property type="component" value="Unassembled WGS sequence"/>
</dbReference>
<feature type="non-terminal residue" evidence="3">
    <location>
        <position position="1"/>
    </location>
</feature>
<dbReference type="Pfam" id="PF06827">
    <property type="entry name" value="zf-FPG_IleRS"/>
    <property type="match status" value="1"/>
</dbReference>
<dbReference type="InterPro" id="IPR010663">
    <property type="entry name" value="Znf_FPG/IleRS"/>
</dbReference>
<gene>
    <name evidence="3" type="ORF">MNEG_12696</name>
</gene>
<dbReference type="GO" id="GO:0005739">
    <property type="term" value="C:mitochondrion"/>
    <property type="evidence" value="ECO:0007669"/>
    <property type="project" value="TreeGrafter"/>
</dbReference>
<dbReference type="InterPro" id="IPR009080">
    <property type="entry name" value="tRNAsynth_Ia_anticodon-bd"/>
</dbReference>
<dbReference type="GO" id="GO:0032543">
    <property type="term" value="P:mitochondrial translation"/>
    <property type="evidence" value="ECO:0007669"/>
    <property type="project" value="TreeGrafter"/>
</dbReference>
<name>A0A0D2KHJ5_9CHLO</name>
<dbReference type="SUPFAM" id="SSF47323">
    <property type="entry name" value="Anticodon-binding domain of a subclass of class I aminoacyl-tRNA synthetases"/>
    <property type="match status" value="1"/>
</dbReference>
<accession>A0A0D2KHJ5</accession>
<dbReference type="KEGG" id="mng:MNEG_12696"/>
<dbReference type="OrthoDB" id="10264412at2759"/>
<dbReference type="GeneID" id="25730084"/>
<evidence type="ECO:0000256" key="1">
    <source>
        <dbReference type="SAM" id="MobiDB-lite"/>
    </source>
</evidence>
<dbReference type="GO" id="GO:0006428">
    <property type="term" value="P:isoleucyl-tRNA aminoacylation"/>
    <property type="evidence" value="ECO:0007669"/>
    <property type="project" value="TreeGrafter"/>
</dbReference>
<feature type="compositionally biased region" description="Low complexity" evidence="1">
    <location>
        <begin position="37"/>
        <end position="59"/>
    </location>
</feature>
<feature type="region of interest" description="Disordered" evidence="1">
    <location>
        <begin position="30"/>
        <end position="62"/>
    </location>
</feature>
<dbReference type="GO" id="GO:0004822">
    <property type="term" value="F:isoleucine-tRNA ligase activity"/>
    <property type="evidence" value="ECO:0007669"/>
    <property type="project" value="TreeGrafter"/>
</dbReference>
<evidence type="ECO:0000259" key="2">
    <source>
        <dbReference type="Pfam" id="PF06827"/>
    </source>
</evidence>
<evidence type="ECO:0000313" key="4">
    <source>
        <dbReference type="Proteomes" id="UP000054498"/>
    </source>
</evidence>
<dbReference type="STRING" id="145388.A0A0D2KHJ5"/>
<proteinExistence type="predicted"/>
<dbReference type="PANTHER" id="PTHR42765">
    <property type="entry name" value="SOLEUCYL-TRNA SYNTHETASE"/>
    <property type="match status" value="1"/>
</dbReference>
<sequence length="235" mass="23869">GVLSALAPITPHMAEDAWLNLPWPRPSDSVFQAGWAGSSSSSSDGDGEQGQQQQQQQQQYRRRLAAAERAEWAGVLAVRDAANAVLEKARAARLIGPALEARLVLHVESEPVAAALRRLAAAANGADEPRYVLIASEVSVAGSAAEAEAAGAGAFCEGVATEAAGRVTVAVARAAGSKCARCWNFSAEVGAADPEHPELCERCVPVIRASGFQLPGAGAAAAAAAAAADKAPVAA</sequence>
<dbReference type="RefSeq" id="XP_013894288.1">
    <property type="nucleotide sequence ID" value="XM_014038834.1"/>
</dbReference>